<name>A0A078S3K7_BACUN</name>
<feature type="signal peptide" evidence="1">
    <location>
        <begin position="1"/>
        <end position="30"/>
    </location>
</feature>
<dbReference type="RefSeq" id="WP_005824811.1">
    <property type="nucleotide sequence ID" value="NZ_JNHN01000109.1"/>
</dbReference>
<accession>A0A078S3K7</accession>
<dbReference type="Gene3D" id="2.40.128.720">
    <property type="match status" value="1"/>
</dbReference>
<sequence length="173" mass="20369">MYNLKNRTIMKTLVISAIIAMTSLVNVVSAAAVNRTDNFAYNTETNDGRVETQTVFKVENQKFLHRHLKYNYIYDNSGRISQKEVLKWNESTQSFEKHHSLNFFYTDDVTVEYALWNEQSNAYTDIKQKAVYRQTDSSVLRYLSYEWDEKNNDWSLTADHHMTDESVQLLAEK</sequence>
<evidence type="ECO:0000313" key="2">
    <source>
        <dbReference type="EMBL" id="KDS55911.1"/>
    </source>
</evidence>
<dbReference type="GeneID" id="99750331"/>
<protein>
    <recommendedName>
        <fullName evidence="4">DUF3836 domain-containing protein</fullName>
    </recommendedName>
</protein>
<comment type="caution">
    <text evidence="2">The sequence shown here is derived from an EMBL/GenBank/DDBJ whole genome shotgun (WGS) entry which is preliminary data.</text>
</comment>
<evidence type="ECO:0008006" key="4">
    <source>
        <dbReference type="Google" id="ProtNLM"/>
    </source>
</evidence>
<feature type="chain" id="PRO_5001745279" description="DUF3836 domain-containing protein" evidence="1">
    <location>
        <begin position="31"/>
        <end position="173"/>
    </location>
</feature>
<dbReference type="EMBL" id="JNHN01000109">
    <property type="protein sequence ID" value="KDS55911.1"/>
    <property type="molecule type" value="Genomic_DNA"/>
</dbReference>
<proteinExistence type="predicted"/>
<dbReference type="Proteomes" id="UP000028013">
    <property type="component" value="Unassembled WGS sequence"/>
</dbReference>
<evidence type="ECO:0000256" key="1">
    <source>
        <dbReference type="SAM" id="SignalP"/>
    </source>
</evidence>
<dbReference type="Pfam" id="PF12930">
    <property type="entry name" value="DUF3836"/>
    <property type="match status" value="1"/>
</dbReference>
<dbReference type="PATRIC" id="fig|1339349.3.peg.958"/>
<dbReference type="AlphaFoldDB" id="A0A078S3K7"/>
<reference evidence="2 3" key="1">
    <citation type="submission" date="2014-04" db="EMBL/GenBank/DDBJ databases">
        <authorList>
            <person name="Sears C."/>
            <person name="Carroll K."/>
            <person name="Sack B.R."/>
            <person name="Qadri F."/>
            <person name="Myers L.L."/>
            <person name="Chung G.-T."/>
            <person name="Escheverria P."/>
            <person name="Fraser C.M."/>
            <person name="Sadzewicz L."/>
            <person name="Shefchek K.A."/>
            <person name="Tallon L."/>
            <person name="Das S.P."/>
            <person name="Daugherty S."/>
            <person name="Mongodin E.F."/>
        </authorList>
    </citation>
    <scope>NUCLEOTIDE SEQUENCE [LARGE SCALE GENOMIC DNA]</scope>
    <source>
        <strain evidence="2 3">3978 T3 ii</strain>
    </source>
</reference>
<keyword evidence="1" id="KW-0732">Signal</keyword>
<evidence type="ECO:0000313" key="3">
    <source>
        <dbReference type="Proteomes" id="UP000028013"/>
    </source>
</evidence>
<organism evidence="2 3">
    <name type="scientific">Bacteroides uniformis str. 3978 T3 ii</name>
    <dbReference type="NCBI Taxonomy" id="1339349"/>
    <lineage>
        <taxon>Bacteria</taxon>
        <taxon>Pseudomonadati</taxon>
        <taxon>Bacteroidota</taxon>
        <taxon>Bacteroidia</taxon>
        <taxon>Bacteroidales</taxon>
        <taxon>Bacteroidaceae</taxon>
        <taxon>Bacteroides</taxon>
    </lineage>
</organism>
<gene>
    <name evidence="2" type="ORF">M094_4163</name>
</gene>
<dbReference type="InterPro" id="IPR024339">
    <property type="entry name" value="DUF3836"/>
</dbReference>